<dbReference type="AlphaFoldDB" id="A0A9N9YXD1"/>
<feature type="compositionally biased region" description="Basic residues" evidence="1">
    <location>
        <begin position="199"/>
        <end position="213"/>
    </location>
</feature>
<evidence type="ECO:0008006" key="4">
    <source>
        <dbReference type="Google" id="ProtNLM"/>
    </source>
</evidence>
<feature type="region of interest" description="Disordered" evidence="1">
    <location>
        <begin position="373"/>
        <end position="394"/>
    </location>
</feature>
<reference evidence="2" key="1">
    <citation type="submission" date="2021-10" db="EMBL/GenBank/DDBJ databases">
        <authorList>
            <person name="Piombo E."/>
        </authorList>
    </citation>
    <scope>NUCLEOTIDE SEQUENCE</scope>
</reference>
<protein>
    <recommendedName>
        <fullName evidence="4">Thymidylate kinase</fullName>
    </recommendedName>
</protein>
<proteinExistence type="predicted"/>
<dbReference type="Proteomes" id="UP000696573">
    <property type="component" value="Unassembled WGS sequence"/>
</dbReference>
<evidence type="ECO:0000256" key="1">
    <source>
        <dbReference type="SAM" id="MobiDB-lite"/>
    </source>
</evidence>
<keyword evidence="3" id="KW-1185">Reference proteome</keyword>
<dbReference type="EMBL" id="CABFNQ020000768">
    <property type="protein sequence ID" value="CAH0043117.1"/>
    <property type="molecule type" value="Genomic_DNA"/>
</dbReference>
<feature type="region of interest" description="Disordered" evidence="1">
    <location>
        <begin position="163"/>
        <end position="227"/>
    </location>
</feature>
<organism evidence="2 3">
    <name type="scientific">Clonostachys rhizophaga</name>
    <dbReference type="NCBI Taxonomy" id="160324"/>
    <lineage>
        <taxon>Eukaryota</taxon>
        <taxon>Fungi</taxon>
        <taxon>Dikarya</taxon>
        <taxon>Ascomycota</taxon>
        <taxon>Pezizomycotina</taxon>
        <taxon>Sordariomycetes</taxon>
        <taxon>Hypocreomycetidae</taxon>
        <taxon>Hypocreales</taxon>
        <taxon>Bionectriaceae</taxon>
        <taxon>Clonostachys</taxon>
    </lineage>
</organism>
<dbReference type="OrthoDB" id="425602at2759"/>
<comment type="caution">
    <text evidence="2">The sequence shown here is derived from an EMBL/GenBank/DDBJ whole genome shotgun (WGS) entry which is preliminary data.</text>
</comment>
<gene>
    <name evidence="2" type="ORF">CRHIZ90672A_00004942</name>
</gene>
<feature type="region of interest" description="Disordered" evidence="1">
    <location>
        <begin position="292"/>
        <end position="337"/>
    </location>
</feature>
<sequence>MATITRQPFAPLDGSRLQSLTSLKNRQNGTLLNTRVFCITSSPLLCNTTVGGGTDGRRVGAITQLDAGVSGGGRHRRDDTAFQLSSTNTITALPSPSSAGKRKAELLDLNDDAENVDPLMFAKRVKPLKSGSTKDVIFKPANFILNTKPTAKPAVSPISVLPQSKSTTASRRTITSPTKISTGISKPSPLTAPAGRSPTRGKRSGLLSNRRRTAGPYSRVDPPSFRSAGAAPFSLDAALKGTIPSYAARPAAPKRASNPLEPDMKASWFFDIHEDTEEQEMTNMLQHSTCVLDISSDEESELKARRESREDKENVPPVDDVSQTSGRRAARPAPRADDMVVEKERVALGALNTADFYAEGCDESSVIIVPADEEAETDTEEQMPARAPKSFVFSPEINKNAPSLEAPTPIEETIDALMTKPSEPGSSKAAVLQPIDGTGESFELWESGSAKDDTAPSTPTQ</sequence>
<feature type="compositionally biased region" description="Polar residues" evidence="1">
    <location>
        <begin position="163"/>
        <end position="185"/>
    </location>
</feature>
<feature type="compositionally biased region" description="Basic and acidic residues" evidence="1">
    <location>
        <begin position="301"/>
        <end position="314"/>
    </location>
</feature>
<evidence type="ECO:0000313" key="2">
    <source>
        <dbReference type="EMBL" id="CAH0043117.1"/>
    </source>
</evidence>
<name>A0A9N9YXD1_9HYPO</name>
<accession>A0A9N9YXD1</accession>
<feature type="region of interest" description="Disordered" evidence="1">
    <location>
        <begin position="419"/>
        <end position="461"/>
    </location>
</feature>
<evidence type="ECO:0000313" key="3">
    <source>
        <dbReference type="Proteomes" id="UP000696573"/>
    </source>
</evidence>